<evidence type="ECO:0000313" key="7">
    <source>
        <dbReference type="Proteomes" id="UP000192739"/>
    </source>
</evidence>
<dbReference type="AlphaFoldDB" id="A0A1X0F428"/>
<evidence type="ECO:0000313" key="6">
    <source>
        <dbReference type="EMBL" id="ORA96562.1"/>
    </source>
</evidence>
<dbReference type="GO" id="GO:0006355">
    <property type="term" value="P:regulation of DNA-templated transcription"/>
    <property type="evidence" value="ECO:0007669"/>
    <property type="project" value="InterPro"/>
</dbReference>
<feature type="region of interest" description="Disordered" evidence="3">
    <location>
        <begin position="242"/>
        <end position="270"/>
    </location>
</feature>
<feature type="domain" description="OmpR/PhoB-type" evidence="4">
    <location>
        <begin position="17"/>
        <end position="92"/>
    </location>
</feature>
<dbReference type="InterPro" id="IPR027417">
    <property type="entry name" value="P-loop_NTPase"/>
</dbReference>
<dbReference type="CDD" id="cd15831">
    <property type="entry name" value="BTAD"/>
    <property type="match status" value="1"/>
</dbReference>
<dbReference type="SUPFAM" id="SSF52540">
    <property type="entry name" value="P-loop containing nucleoside triphosphate hydrolases"/>
    <property type="match status" value="1"/>
</dbReference>
<dbReference type="Pfam" id="PF00486">
    <property type="entry name" value="Trans_reg_C"/>
    <property type="match status" value="1"/>
</dbReference>
<dbReference type="PANTHER" id="PTHR47691:SF3">
    <property type="entry name" value="HTH-TYPE TRANSCRIPTIONAL REGULATOR RV0890C-RELATED"/>
    <property type="match status" value="1"/>
</dbReference>
<evidence type="ECO:0000259" key="5">
    <source>
        <dbReference type="SMART" id="SM01043"/>
    </source>
</evidence>
<organism evidence="6 7">
    <name type="scientific">Mycobacterium intermedium</name>
    <dbReference type="NCBI Taxonomy" id="28445"/>
    <lineage>
        <taxon>Bacteria</taxon>
        <taxon>Bacillati</taxon>
        <taxon>Actinomycetota</taxon>
        <taxon>Actinomycetes</taxon>
        <taxon>Mycobacteriales</taxon>
        <taxon>Mycobacteriaceae</taxon>
        <taxon>Mycobacterium</taxon>
        <taxon>Mycobacterium simiae complex</taxon>
    </lineage>
</organism>
<dbReference type="Proteomes" id="UP000192739">
    <property type="component" value="Unassembled WGS sequence"/>
</dbReference>
<dbReference type="EMBL" id="MVHT01000093">
    <property type="protein sequence ID" value="ORA96562.1"/>
    <property type="molecule type" value="Genomic_DNA"/>
</dbReference>
<evidence type="ECO:0000256" key="3">
    <source>
        <dbReference type="SAM" id="MobiDB-lite"/>
    </source>
</evidence>
<dbReference type="Gene3D" id="1.10.10.10">
    <property type="entry name" value="Winged helix-like DNA-binding domain superfamily/Winged helix DNA-binding domain"/>
    <property type="match status" value="1"/>
</dbReference>
<reference evidence="6 7" key="1">
    <citation type="submission" date="2017-02" db="EMBL/GenBank/DDBJ databases">
        <title>The new phylogeny of genus Mycobacterium.</title>
        <authorList>
            <person name="Tortoli E."/>
            <person name="Trovato A."/>
            <person name="Cirillo D.M."/>
        </authorList>
    </citation>
    <scope>NUCLEOTIDE SEQUENCE [LARGE SCALE GENOMIC DNA]</scope>
    <source>
        <strain evidence="6 7">DSM 44049</strain>
    </source>
</reference>
<dbReference type="GO" id="GO:0000160">
    <property type="term" value="P:phosphorelay signal transduction system"/>
    <property type="evidence" value="ECO:0007669"/>
    <property type="project" value="InterPro"/>
</dbReference>
<dbReference type="Pfam" id="PF03704">
    <property type="entry name" value="BTAD"/>
    <property type="match status" value="1"/>
</dbReference>
<dbReference type="GO" id="GO:0003677">
    <property type="term" value="F:DNA binding"/>
    <property type="evidence" value="ECO:0007669"/>
    <property type="project" value="UniProtKB-KW"/>
</dbReference>
<dbReference type="InterPro" id="IPR005158">
    <property type="entry name" value="BTAD"/>
</dbReference>
<dbReference type="Gene3D" id="1.25.40.10">
    <property type="entry name" value="Tetratricopeptide repeat domain"/>
    <property type="match status" value="2"/>
</dbReference>
<dbReference type="InterPro" id="IPR036388">
    <property type="entry name" value="WH-like_DNA-bd_sf"/>
</dbReference>
<sequence>MTVDFSLLGEIEARVNGQRLEIGHARQRCVLAAFLIDVNRPISVDQLIDRVWSDKPPHNARNSLAGYVSRLRNLLADTNDAAIAREPGAYVLNTDPLSVDLHRFRSLVASARASADPQEAARLYDQALAIWSGEPFVSLDTPWINHVREALKAELFAVQLDRNDAALHSGRHAELLVELTAAQAANPLDERLAGQLMLAQFRNGRQADALHTYLRVRERLVEELGVDPGSALRELHQQILTGEAEQPTAPGTTRPAAESHHLPPPPHSPVFDRPHPALLRRTNIFVGHQHELRRVIDALDRAPLVTLTGVGGVGKTRLALEVARNEQKRFGDGVWICELAPLEHGDAVVHTVAASVWLRQQPGMDIEASVIEYLREREVLLVFDNCEHVLEAAARLIDRIVRHCPRVSVLATSRQPLGIDGERIIGVPPLQEEDATRLFVERARASQPDFALEDQPMAAVIEICRRVDRLPLGVELAAARMRVMSIHDVARRPDYLALLRGGARNALPRQQSLAETIAWSYRLLTEPEQSLFARLSVFAGQFDLEAAHGVCGEPGASEDDTLEVLTYLVDKSMVLARTDDERTRYSLLETLRAYGRECLEKKKVDGEFAMRHAVYFTELAERAGAGVQGPQEQDWVERMIPIYDNLRTAFEYAMHEREFDLALRLVAAVPELLGWRIGYEIAEWAERVIAVADPDHPLFCAAVGTASRVAWNHAEYARAKSLAGLAGGAVPGRGSARVVYPADVLADVTLFEGDPPKAFAYWEAEAAAARRADDPIRLSWTLFVVAICQGVMRNDDVAVPTAQEGVAAAERTGNPTAQAMAYFALGYLLRKSEPERALALFDDAARLAADVQNFWVYGSALMEAAATRAVYGDPILAAQMFISVLELWDRFGDVTQQWLSLRYVARLLIRLGGHDDAAFLYCAFIDAGKPSPLTAFQIELIADYVGAARLDTHRTPTLSAAALSARARSSLQWHYERAVASTAS</sequence>
<proteinExistence type="inferred from homology"/>
<dbReference type="SUPFAM" id="SSF48452">
    <property type="entry name" value="TPR-like"/>
    <property type="match status" value="2"/>
</dbReference>
<dbReference type="PRINTS" id="PR00364">
    <property type="entry name" value="DISEASERSIST"/>
</dbReference>
<dbReference type="InterPro" id="IPR011990">
    <property type="entry name" value="TPR-like_helical_dom_sf"/>
</dbReference>
<dbReference type="SUPFAM" id="SSF46894">
    <property type="entry name" value="C-terminal effector domain of the bipartite response regulators"/>
    <property type="match status" value="1"/>
</dbReference>
<gene>
    <name evidence="6" type="ORF">BST27_24990</name>
</gene>
<dbReference type="SMART" id="SM01043">
    <property type="entry name" value="BTAD"/>
    <property type="match status" value="1"/>
</dbReference>
<name>A0A1X0F428_MYCIE</name>
<dbReference type="Gene3D" id="3.40.50.300">
    <property type="entry name" value="P-loop containing nucleotide triphosphate hydrolases"/>
    <property type="match status" value="1"/>
</dbReference>
<dbReference type="SMART" id="SM00862">
    <property type="entry name" value="Trans_reg_C"/>
    <property type="match status" value="1"/>
</dbReference>
<keyword evidence="2" id="KW-0238">DNA-binding</keyword>
<evidence type="ECO:0000256" key="2">
    <source>
        <dbReference type="ARBA" id="ARBA00023125"/>
    </source>
</evidence>
<dbReference type="Pfam" id="PF25872">
    <property type="entry name" value="HTH_77"/>
    <property type="match status" value="1"/>
</dbReference>
<dbReference type="InterPro" id="IPR016032">
    <property type="entry name" value="Sig_transdc_resp-reg_C-effctor"/>
</dbReference>
<dbReference type="PANTHER" id="PTHR47691">
    <property type="entry name" value="REGULATOR-RELATED"/>
    <property type="match status" value="1"/>
</dbReference>
<dbReference type="InterPro" id="IPR001867">
    <property type="entry name" value="OmpR/PhoB-type_DNA-bd"/>
</dbReference>
<keyword evidence="7" id="KW-1185">Reference proteome</keyword>
<dbReference type="RefSeq" id="WP_083148662.1">
    <property type="nucleotide sequence ID" value="NZ_MVHT01000093.1"/>
</dbReference>
<comment type="similarity">
    <text evidence="1">Belongs to the AfsR/DnrI/RedD regulatory family.</text>
</comment>
<evidence type="ECO:0000259" key="4">
    <source>
        <dbReference type="SMART" id="SM00862"/>
    </source>
</evidence>
<accession>A0A1X0F428</accession>
<protein>
    <submittedName>
        <fullName evidence="6">AfsR family transcriptional regulator</fullName>
    </submittedName>
</protein>
<evidence type="ECO:0000256" key="1">
    <source>
        <dbReference type="ARBA" id="ARBA00005820"/>
    </source>
</evidence>
<dbReference type="InterPro" id="IPR058852">
    <property type="entry name" value="HTH_77"/>
</dbReference>
<feature type="domain" description="Bacterial transcriptional activator" evidence="5">
    <location>
        <begin position="99"/>
        <end position="240"/>
    </location>
</feature>
<comment type="caution">
    <text evidence="6">The sequence shown here is derived from an EMBL/GenBank/DDBJ whole genome shotgun (WGS) entry which is preliminary data.</text>
</comment>